<organism evidence="2 3">
    <name type="scientific">Vitrella brassicaformis (strain CCMP3155)</name>
    <dbReference type="NCBI Taxonomy" id="1169540"/>
    <lineage>
        <taxon>Eukaryota</taxon>
        <taxon>Sar</taxon>
        <taxon>Alveolata</taxon>
        <taxon>Colpodellida</taxon>
        <taxon>Vitrellaceae</taxon>
        <taxon>Vitrella</taxon>
    </lineage>
</organism>
<name>A0A0G4EQQ1_VITBC</name>
<dbReference type="EMBL" id="CDMY01000289">
    <property type="protein sequence ID" value="CEL99792.1"/>
    <property type="molecule type" value="Genomic_DNA"/>
</dbReference>
<dbReference type="VEuPathDB" id="CryptoDB:Vbra_12659"/>
<dbReference type="AlphaFoldDB" id="A0A0G4EQQ1"/>
<evidence type="ECO:0000313" key="2">
    <source>
        <dbReference type="EMBL" id="CEL99792.1"/>
    </source>
</evidence>
<sequence length="112" mass="12261">MHASRLVSSCVISCCLRREERRGLLPSIIHGSDLRHTVCTLSKRPLAEASNHIARNGSRDKSVIDTNANHRSAVLVNQEFNREASIAHHGDGRQSAGATIQQWDGRGRPAEG</sequence>
<reference evidence="2 3" key="1">
    <citation type="submission" date="2014-11" db="EMBL/GenBank/DDBJ databases">
        <authorList>
            <person name="Zhu J."/>
            <person name="Qi W."/>
            <person name="Song R."/>
        </authorList>
    </citation>
    <scope>NUCLEOTIDE SEQUENCE [LARGE SCALE GENOMIC DNA]</scope>
</reference>
<evidence type="ECO:0000256" key="1">
    <source>
        <dbReference type="SAM" id="MobiDB-lite"/>
    </source>
</evidence>
<dbReference type="InParanoid" id="A0A0G4EQQ1"/>
<gene>
    <name evidence="2" type="ORF">Vbra_12659</name>
</gene>
<protein>
    <submittedName>
        <fullName evidence="2">Uncharacterized protein</fullName>
    </submittedName>
</protein>
<evidence type="ECO:0000313" key="3">
    <source>
        <dbReference type="Proteomes" id="UP000041254"/>
    </source>
</evidence>
<keyword evidence="3" id="KW-1185">Reference proteome</keyword>
<dbReference type="Proteomes" id="UP000041254">
    <property type="component" value="Unassembled WGS sequence"/>
</dbReference>
<accession>A0A0G4EQQ1</accession>
<feature type="region of interest" description="Disordered" evidence="1">
    <location>
        <begin position="85"/>
        <end position="112"/>
    </location>
</feature>
<proteinExistence type="predicted"/>